<gene>
    <name evidence="1" type="ORF">ABN611_00055</name>
</gene>
<organism evidence="1">
    <name type="scientific">Kribbella sp. HUAS MG21</name>
    <dbReference type="NCBI Taxonomy" id="3160966"/>
    <lineage>
        <taxon>Bacteria</taxon>
        <taxon>Bacillati</taxon>
        <taxon>Actinomycetota</taxon>
        <taxon>Actinomycetes</taxon>
        <taxon>Propionibacteriales</taxon>
        <taxon>Kribbellaceae</taxon>
        <taxon>Kribbella</taxon>
    </lineage>
</organism>
<dbReference type="AlphaFoldDB" id="A0AAU7TDG3"/>
<dbReference type="EMBL" id="CP158165">
    <property type="protein sequence ID" value="XBV24817.1"/>
    <property type="molecule type" value="Genomic_DNA"/>
</dbReference>
<accession>A0AAU7TDG3</accession>
<protein>
    <submittedName>
        <fullName evidence="1">Uncharacterized protein</fullName>
    </submittedName>
</protein>
<evidence type="ECO:0000313" key="1">
    <source>
        <dbReference type="EMBL" id="XBV24817.1"/>
    </source>
</evidence>
<sequence>MTMSELNQLGGRVVGERMKVGPADVESVGARRMTVVGVADIDVHLEQAVRATLFGMREYIAFDHEHHLWCFQEPDPAGG</sequence>
<reference evidence="1" key="1">
    <citation type="submission" date="2024-06" db="EMBL/GenBank/DDBJ databases">
        <title>Kribbella sp. strain HUAS MG21 genome sequences.</title>
        <authorList>
            <person name="Mo P."/>
        </authorList>
    </citation>
    <scope>NUCLEOTIDE SEQUENCE</scope>
    <source>
        <strain evidence="1">HUAS MG21</strain>
    </source>
</reference>
<dbReference type="RefSeq" id="WP_350277634.1">
    <property type="nucleotide sequence ID" value="NZ_CP158165.1"/>
</dbReference>
<name>A0AAU7TDG3_9ACTN</name>
<proteinExistence type="predicted"/>